<evidence type="ECO:0000256" key="6">
    <source>
        <dbReference type="ARBA" id="ARBA00022553"/>
    </source>
</evidence>
<dbReference type="GO" id="GO:0016036">
    <property type="term" value="P:cellular response to phosphate starvation"/>
    <property type="evidence" value="ECO:0007669"/>
    <property type="project" value="TreeGrafter"/>
</dbReference>
<gene>
    <name evidence="15" type="ORF">HMPREF9238_01280</name>
</gene>
<dbReference type="InterPro" id="IPR004358">
    <property type="entry name" value="Sig_transdc_His_kin-like_C"/>
</dbReference>
<dbReference type="SMART" id="SM00387">
    <property type="entry name" value="HATPase_c"/>
    <property type="match status" value="1"/>
</dbReference>
<dbReference type="InterPro" id="IPR003661">
    <property type="entry name" value="HisK_dim/P_dom"/>
</dbReference>
<evidence type="ECO:0000313" key="15">
    <source>
        <dbReference type="EMBL" id="EPD31504.1"/>
    </source>
</evidence>
<comment type="subcellular location">
    <subcellularLocation>
        <location evidence="2">Cell membrane</location>
    </subcellularLocation>
    <subcellularLocation>
        <location evidence="3">Membrane raft</location>
        <topology evidence="3">Multi-pass membrane protein</topology>
    </subcellularLocation>
</comment>
<dbReference type="PRINTS" id="PR00344">
    <property type="entry name" value="BCTRLSENSOR"/>
</dbReference>
<dbReference type="GO" id="GO:0004721">
    <property type="term" value="F:phosphoprotein phosphatase activity"/>
    <property type="evidence" value="ECO:0007669"/>
    <property type="project" value="TreeGrafter"/>
</dbReference>
<organism evidence="15 16">
    <name type="scientific">Gleimia europaea ACS-120-V-Col10b</name>
    <dbReference type="NCBI Taxonomy" id="883069"/>
    <lineage>
        <taxon>Bacteria</taxon>
        <taxon>Bacillati</taxon>
        <taxon>Actinomycetota</taxon>
        <taxon>Actinomycetes</taxon>
        <taxon>Actinomycetales</taxon>
        <taxon>Actinomycetaceae</taxon>
        <taxon>Gleimia</taxon>
    </lineage>
</organism>
<keyword evidence="11" id="KW-0902">Two-component regulatory system</keyword>
<dbReference type="EC" id="2.7.13.3" evidence="4"/>
<name>A0A9W5VX40_9ACTO</name>
<evidence type="ECO:0000256" key="1">
    <source>
        <dbReference type="ARBA" id="ARBA00000085"/>
    </source>
</evidence>
<dbReference type="SMART" id="SM00388">
    <property type="entry name" value="HisKA"/>
    <property type="match status" value="1"/>
</dbReference>
<dbReference type="GO" id="GO:0005524">
    <property type="term" value="F:ATP binding"/>
    <property type="evidence" value="ECO:0007669"/>
    <property type="project" value="UniProtKB-KW"/>
</dbReference>
<dbReference type="FunFam" id="1.10.287.130:FF:000001">
    <property type="entry name" value="Two-component sensor histidine kinase"/>
    <property type="match status" value="1"/>
</dbReference>
<dbReference type="InterPro" id="IPR036097">
    <property type="entry name" value="HisK_dim/P_sf"/>
</dbReference>
<protein>
    <recommendedName>
        <fullName evidence="13">Sensor-like histidine kinase SenX3</fullName>
        <ecNumber evidence="4">2.7.13.3</ecNumber>
    </recommendedName>
</protein>
<dbReference type="FunFam" id="3.30.565.10:FF:000023">
    <property type="entry name" value="PAS domain-containing sensor histidine kinase"/>
    <property type="match status" value="1"/>
</dbReference>
<dbReference type="SUPFAM" id="SSF47384">
    <property type="entry name" value="Homodimeric domain of signal transducing histidine kinase"/>
    <property type="match status" value="1"/>
</dbReference>
<evidence type="ECO:0000256" key="3">
    <source>
        <dbReference type="ARBA" id="ARBA00004314"/>
    </source>
</evidence>
<dbReference type="GO" id="GO:0005886">
    <property type="term" value="C:plasma membrane"/>
    <property type="evidence" value="ECO:0007669"/>
    <property type="project" value="UniProtKB-SubCell"/>
</dbReference>
<proteinExistence type="predicted"/>
<dbReference type="AlphaFoldDB" id="A0A9W5VX40"/>
<dbReference type="GO" id="GO:0045121">
    <property type="term" value="C:membrane raft"/>
    <property type="evidence" value="ECO:0007669"/>
    <property type="project" value="UniProtKB-SubCell"/>
</dbReference>
<evidence type="ECO:0000256" key="13">
    <source>
        <dbReference type="ARBA" id="ARBA00039401"/>
    </source>
</evidence>
<dbReference type="CDD" id="cd00082">
    <property type="entry name" value="HisKA"/>
    <property type="match status" value="1"/>
</dbReference>
<evidence type="ECO:0000256" key="9">
    <source>
        <dbReference type="ARBA" id="ARBA00022777"/>
    </source>
</evidence>
<evidence type="ECO:0000256" key="12">
    <source>
        <dbReference type="ARBA" id="ARBA00023136"/>
    </source>
</evidence>
<dbReference type="Gene3D" id="3.30.565.10">
    <property type="entry name" value="Histidine kinase-like ATPase, C-terminal domain"/>
    <property type="match status" value="1"/>
</dbReference>
<dbReference type="Gene3D" id="1.10.287.130">
    <property type="match status" value="1"/>
</dbReference>
<evidence type="ECO:0000256" key="5">
    <source>
        <dbReference type="ARBA" id="ARBA00022475"/>
    </source>
</evidence>
<dbReference type="RefSeq" id="WP_016444614.1">
    <property type="nucleotide sequence ID" value="NZ_KE150266.1"/>
</dbReference>
<dbReference type="PANTHER" id="PTHR45453">
    <property type="entry name" value="PHOSPHATE REGULON SENSOR PROTEIN PHOR"/>
    <property type="match status" value="1"/>
</dbReference>
<dbReference type="EMBL" id="AGWN01000001">
    <property type="protein sequence ID" value="EPD31504.1"/>
    <property type="molecule type" value="Genomic_DNA"/>
</dbReference>
<keyword evidence="5" id="KW-1003">Cell membrane</keyword>
<evidence type="ECO:0000256" key="8">
    <source>
        <dbReference type="ARBA" id="ARBA00022741"/>
    </source>
</evidence>
<evidence type="ECO:0000313" key="16">
    <source>
        <dbReference type="Proteomes" id="UP000014387"/>
    </source>
</evidence>
<sequence length="387" mass="42471">MLILVALVGLFVGAGAGLAFRVSQSQIHESPQEEEFEPPVNPELKSALTAMASSSVIVDSENRIVRADAQAYTLGLVRDEVIVHKQVLEMVEDVRKNGVTLRKKMQLPRSRYSSDSPIYLDVRVAALLGGRVLILIDDETKQKRVDAVRRDFTVNVSHELKTPIGAIGLIAETLQDSDYDPEVVRMFTPKMASEAARLSTLVQDLIELSRLETGDPLMRAQRINIDEVVWEAVQLESNRAAASNIEIEVGEPSGGIVWGDHNLLVTAVRNLVDNAIRYSDPHTRVSVKSSVVDDLVRVAVVDTGIGMDEAEKERVFERFYRVDPGRSRNTGGSGLGLSIVKHVAADHGGTVSVWSKKGHGSTFTLVIPQAEGERDADFADLEESEER</sequence>
<dbReference type="Pfam" id="PF02518">
    <property type="entry name" value="HATPase_c"/>
    <property type="match status" value="1"/>
</dbReference>
<keyword evidence="6" id="KW-0597">Phosphoprotein</keyword>
<keyword evidence="10" id="KW-0067">ATP-binding</keyword>
<evidence type="ECO:0000256" key="11">
    <source>
        <dbReference type="ARBA" id="ARBA00023012"/>
    </source>
</evidence>
<dbReference type="GO" id="GO:0000155">
    <property type="term" value="F:phosphorelay sensor kinase activity"/>
    <property type="evidence" value="ECO:0007669"/>
    <property type="project" value="InterPro"/>
</dbReference>
<dbReference type="Pfam" id="PF00512">
    <property type="entry name" value="HisKA"/>
    <property type="match status" value="1"/>
</dbReference>
<dbReference type="InterPro" id="IPR005467">
    <property type="entry name" value="His_kinase_dom"/>
</dbReference>
<keyword evidence="12" id="KW-0472">Membrane</keyword>
<dbReference type="CDD" id="cd00075">
    <property type="entry name" value="HATPase"/>
    <property type="match status" value="1"/>
</dbReference>
<evidence type="ECO:0000256" key="2">
    <source>
        <dbReference type="ARBA" id="ARBA00004236"/>
    </source>
</evidence>
<keyword evidence="9" id="KW-0418">Kinase</keyword>
<dbReference type="SUPFAM" id="SSF55874">
    <property type="entry name" value="ATPase domain of HSP90 chaperone/DNA topoisomerase II/histidine kinase"/>
    <property type="match status" value="1"/>
</dbReference>
<dbReference type="PANTHER" id="PTHR45453:SF1">
    <property type="entry name" value="PHOSPHATE REGULON SENSOR PROTEIN PHOR"/>
    <property type="match status" value="1"/>
</dbReference>
<evidence type="ECO:0000259" key="14">
    <source>
        <dbReference type="PROSITE" id="PS50109"/>
    </source>
</evidence>
<evidence type="ECO:0000256" key="7">
    <source>
        <dbReference type="ARBA" id="ARBA00022679"/>
    </source>
</evidence>
<feature type="domain" description="Histidine kinase" evidence="14">
    <location>
        <begin position="155"/>
        <end position="371"/>
    </location>
</feature>
<comment type="catalytic activity">
    <reaction evidence="1">
        <text>ATP + protein L-histidine = ADP + protein N-phospho-L-histidine.</text>
        <dbReference type="EC" id="2.7.13.3"/>
    </reaction>
</comment>
<reference evidence="15 16" key="1">
    <citation type="submission" date="2013-05" db="EMBL/GenBank/DDBJ databases">
        <title>The Genome Sequence of Actinomyces europaeus ACS-120-V-COL10B.</title>
        <authorList>
            <consortium name="The Broad Institute Genomics Platform"/>
            <person name="Earl A."/>
            <person name="Ward D."/>
            <person name="Feldgarden M."/>
            <person name="Gevers D."/>
            <person name="Saerens B."/>
            <person name="Vaneechoutte M."/>
            <person name="Walker B."/>
            <person name="Young S."/>
            <person name="Zeng Q."/>
            <person name="Gargeya S."/>
            <person name="Fitzgerald M."/>
            <person name="Haas B."/>
            <person name="Abouelleil A."/>
            <person name="Allen A.W."/>
            <person name="Alvarado L."/>
            <person name="Arachchi H.M."/>
            <person name="Berlin A.M."/>
            <person name="Chapman S.B."/>
            <person name="Gainer-Dewar J."/>
            <person name="Goldberg J."/>
            <person name="Griggs A."/>
            <person name="Gujja S."/>
            <person name="Hansen M."/>
            <person name="Howarth C."/>
            <person name="Imamovic A."/>
            <person name="Ireland A."/>
            <person name="Larimer J."/>
            <person name="McCowan C."/>
            <person name="Murphy C."/>
            <person name="Pearson M."/>
            <person name="Poon T.W."/>
            <person name="Priest M."/>
            <person name="Roberts A."/>
            <person name="Saif S."/>
            <person name="Shea T."/>
            <person name="Sisk P."/>
            <person name="Sykes S."/>
            <person name="Wortman J."/>
            <person name="Nusbaum C."/>
            <person name="Birren B."/>
        </authorList>
    </citation>
    <scope>NUCLEOTIDE SEQUENCE [LARGE SCALE GENOMIC DNA]</scope>
    <source>
        <strain evidence="15 16">ACS-120-V-Col10b</strain>
    </source>
</reference>
<dbReference type="InterPro" id="IPR036890">
    <property type="entry name" value="HATPase_C_sf"/>
</dbReference>
<keyword evidence="16" id="KW-1185">Reference proteome</keyword>
<evidence type="ECO:0000256" key="10">
    <source>
        <dbReference type="ARBA" id="ARBA00022840"/>
    </source>
</evidence>
<keyword evidence="8" id="KW-0547">Nucleotide-binding</keyword>
<comment type="caution">
    <text evidence="15">The sequence shown here is derived from an EMBL/GenBank/DDBJ whole genome shotgun (WGS) entry which is preliminary data.</text>
</comment>
<keyword evidence="7" id="KW-0808">Transferase</keyword>
<accession>A0A9W5VX40</accession>
<evidence type="ECO:0000256" key="4">
    <source>
        <dbReference type="ARBA" id="ARBA00012438"/>
    </source>
</evidence>
<dbReference type="InterPro" id="IPR050351">
    <property type="entry name" value="BphY/WalK/GraS-like"/>
</dbReference>
<dbReference type="InterPro" id="IPR003594">
    <property type="entry name" value="HATPase_dom"/>
</dbReference>
<dbReference type="Proteomes" id="UP000014387">
    <property type="component" value="Unassembled WGS sequence"/>
</dbReference>
<dbReference type="PROSITE" id="PS50109">
    <property type="entry name" value="HIS_KIN"/>
    <property type="match status" value="1"/>
</dbReference>